<organism evidence="1 2">
    <name type="scientific">Racocetra persica</name>
    <dbReference type="NCBI Taxonomy" id="160502"/>
    <lineage>
        <taxon>Eukaryota</taxon>
        <taxon>Fungi</taxon>
        <taxon>Fungi incertae sedis</taxon>
        <taxon>Mucoromycota</taxon>
        <taxon>Glomeromycotina</taxon>
        <taxon>Glomeromycetes</taxon>
        <taxon>Diversisporales</taxon>
        <taxon>Gigasporaceae</taxon>
        <taxon>Racocetra</taxon>
    </lineage>
</organism>
<feature type="non-terminal residue" evidence="1">
    <location>
        <position position="1"/>
    </location>
</feature>
<feature type="non-terminal residue" evidence="1">
    <location>
        <position position="64"/>
    </location>
</feature>
<name>A0ACA9QM61_9GLOM</name>
<protein>
    <submittedName>
        <fullName evidence="1">6660_t:CDS:1</fullName>
    </submittedName>
</protein>
<accession>A0ACA9QM61</accession>
<evidence type="ECO:0000313" key="1">
    <source>
        <dbReference type="EMBL" id="CAG8750154.1"/>
    </source>
</evidence>
<dbReference type="Proteomes" id="UP000789920">
    <property type="component" value="Unassembled WGS sequence"/>
</dbReference>
<sequence>ASGKKVHSAKSSPPAATPTLKSYNGSRVGPEVNLDDLIDGYLEDLDTWLPEPKNTCPPKIEKKE</sequence>
<gene>
    <name evidence="1" type="ORF">RPERSI_LOCUS14102</name>
</gene>
<proteinExistence type="predicted"/>
<dbReference type="EMBL" id="CAJVQC010032061">
    <property type="protein sequence ID" value="CAG8750154.1"/>
    <property type="molecule type" value="Genomic_DNA"/>
</dbReference>
<evidence type="ECO:0000313" key="2">
    <source>
        <dbReference type="Proteomes" id="UP000789920"/>
    </source>
</evidence>
<reference evidence="1" key="1">
    <citation type="submission" date="2021-06" db="EMBL/GenBank/DDBJ databases">
        <authorList>
            <person name="Kallberg Y."/>
            <person name="Tangrot J."/>
            <person name="Rosling A."/>
        </authorList>
    </citation>
    <scope>NUCLEOTIDE SEQUENCE</scope>
    <source>
        <strain evidence="1">MA461A</strain>
    </source>
</reference>
<keyword evidence="2" id="KW-1185">Reference proteome</keyword>
<comment type="caution">
    <text evidence="1">The sequence shown here is derived from an EMBL/GenBank/DDBJ whole genome shotgun (WGS) entry which is preliminary data.</text>
</comment>